<feature type="compositionally biased region" description="Polar residues" evidence="1">
    <location>
        <begin position="88"/>
        <end position="117"/>
    </location>
</feature>
<gene>
    <name evidence="2" type="ORF">J3D65DRAFT_618839</name>
</gene>
<feature type="compositionally biased region" description="Basic and acidic residues" evidence="1">
    <location>
        <begin position="764"/>
        <end position="778"/>
    </location>
</feature>
<feature type="region of interest" description="Disordered" evidence="1">
    <location>
        <begin position="512"/>
        <end position="1124"/>
    </location>
</feature>
<dbReference type="PRINTS" id="PR00929">
    <property type="entry name" value="ATHOOK"/>
</dbReference>
<dbReference type="InterPro" id="IPR017956">
    <property type="entry name" value="AT_hook_DNA-bd_motif"/>
</dbReference>
<evidence type="ECO:0000313" key="3">
    <source>
        <dbReference type="Proteomes" id="UP001360953"/>
    </source>
</evidence>
<feature type="compositionally biased region" description="Basic and acidic residues" evidence="1">
    <location>
        <begin position="293"/>
        <end position="302"/>
    </location>
</feature>
<feature type="compositionally biased region" description="Low complexity" evidence="1">
    <location>
        <begin position="1205"/>
        <end position="1219"/>
    </location>
</feature>
<keyword evidence="3" id="KW-1185">Reference proteome</keyword>
<feature type="region of interest" description="Disordered" evidence="1">
    <location>
        <begin position="1193"/>
        <end position="1242"/>
    </location>
</feature>
<feature type="compositionally biased region" description="Basic residues" evidence="1">
    <location>
        <begin position="202"/>
        <end position="215"/>
    </location>
</feature>
<dbReference type="SMART" id="SM00384">
    <property type="entry name" value="AT_hook"/>
    <property type="match status" value="3"/>
</dbReference>
<feature type="compositionally biased region" description="Basic and acidic residues" evidence="1">
    <location>
        <begin position="1014"/>
        <end position="1028"/>
    </location>
</feature>
<dbReference type="GeneID" id="92032594"/>
<feature type="compositionally biased region" description="Low complexity" evidence="1">
    <location>
        <begin position="733"/>
        <end position="745"/>
    </location>
</feature>
<feature type="compositionally biased region" description="Polar residues" evidence="1">
    <location>
        <begin position="600"/>
        <end position="611"/>
    </location>
</feature>
<organism evidence="2 3">
    <name type="scientific">Phyllosticta citribraziliensis</name>
    <dbReference type="NCBI Taxonomy" id="989973"/>
    <lineage>
        <taxon>Eukaryota</taxon>
        <taxon>Fungi</taxon>
        <taxon>Dikarya</taxon>
        <taxon>Ascomycota</taxon>
        <taxon>Pezizomycotina</taxon>
        <taxon>Dothideomycetes</taxon>
        <taxon>Dothideomycetes incertae sedis</taxon>
        <taxon>Botryosphaeriales</taxon>
        <taxon>Phyllostictaceae</taxon>
        <taxon>Phyllosticta</taxon>
    </lineage>
</organism>
<feature type="compositionally biased region" description="Polar residues" evidence="1">
    <location>
        <begin position="896"/>
        <end position="906"/>
    </location>
</feature>
<evidence type="ECO:0000313" key="2">
    <source>
        <dbReference type="EMBL" id="KAK7539503.1"/>
    </source>
</evidence>
<feature type="compositionally biased region" description="Basic and acidic residues" evidence="1">
    <location>
        <begin position="355"/>
        <end position="374"/>
    </location>
</feature>
<feature type="region of interest" description="Disordered" evidence="1">
    <location>
        <begin position="456"/>
        <end position="497"/>
    </location>
</feature>
<feature type="compositionally biased region" description="Polar residues" evidence="1">
    <location>
        <begin position="928"/>
        <end position="957"/>
    </location>
</feature>
<protein>
    <submittedName>
        <fullName evidence="2">Uncharacterized protein</fullName>
    </submittedName>
</protein>
<feature type="compositionally biased region" description="Polar residues" evidence="1">
    <location>
        <begin position="792"/>
        <end position="801"/>
    </location>
</feature>
<accession>A0ABR1LWE8</accession>
<feature type="compositionally biased region" description="Polar residues" evidence="1">
    <location>
        <begin position="1029"/>
        <end position="1040"/>
    </location>
</feature>
<feature type="region of interest" description="Disordered" evidence="1">
    <location>
        <begin position="399"/>
        <end position="428"/>
    </location>
</feature>
<reference evidence="2 3" key="1">
    <citation type="submission" date="2024-04" db="EMBL/GenBank/DDBJ databases">
        <title>Phyllosticta paracitricarpa is synonymous to the EU quarantine fungus P. citricarpa based on phylogenomic analyses.</title>
        <authorList>
            <consortium name="Lawrence Berkeley National Laboratory"/>
            <person name="Van ingen-buijs V.A."/>
            <person name="Van westerhoven A.C."/>
            <person name="Haridas S."/>
            <person name="Skiadas P."/>
            <person name="Martin F."/>
            <person name="Groenewald J.Z."/>
            <person name="Crous P.W."/>
            <person name="Seidl M.F."/>
        </authorList>
    </citation>
    <scope>NUCLEOTIDE SEQUENCE [LARGE SCALE GENOMIC DNA]</scope>
    <source>
        <strain evidence="2 3">CPC 17464</strain>
    </source>
</reference>
<feature type="compositionally biased region" description="Low complexity" evidence="1">
    <location>
        <begin position="1143"/>
        <end position="1153"/>
    </location>
</feature>
<comment type="caution">
    <text evidence="2">The sequence shown here is derived from an EMBL/GenBank/DDBJ whole genome shotgun (WGS) entry which is preliminary data.</text>
</comment>
<feature type="compositionally biased region" description="Basic and acidic residues" evidence="1">
    <location>
        <begin position="1114"/>
        <end position="1124"/>
    </location>
</feature>
<feature type="compositionally biased region" description="Acidic residues" evidence="1">
    <location>
        <begin position="313"/>
        <end position="322"/>
    </location>
</feature>
<sequence length="1418" mass="155390">MSLSSSPDPLCLVTSSPTKHDPDFGTLKRSSKPLASRSPNVLSSDPFAPSSKLSPSKSITMTTPKGKDGSPWRIKVTVEAEPGESQDENSMSSPTSKRSTRIISQTTSVPLNDTEGQSPVKRRGRPRKSDAALVNNPQTKSVPLNDASSPARRRGRPRKSDTVPALTSQVEAGAEIESGTSSPTKRRGRPRKSDAGKDSPKPRTRTPVRRSRRSIVRSPEESQESSAEDESYKPRSRPQTRTRKPERGDSQVPEPILVDAMYGPRSLPSPHAQPDAGHAAQQSGTSMRTTRRSVRESRRTRNSDVFSAPPDAQSDESEDQEDQQATPRAASSQPQDDDASMWQSMVSHQNNNHDVPSEEHVNSEDELDIVRPDDVGDTTMLHSEEFSMVSLDSLPSMQVARGPKQAEIPEPKALAHAKPPVFGTDPIPRHRAHVISRNAISSPIPDVNDSVVSVSYMPSSPPVRFPVRTPSGNQKLKSPSAPPAVQHAHFSPTTADTPKLLNVVSAGRALQGVLGGNEEDTSARRGSADSSTGSQRTEASLQTVNFQANSMEEPNSYFGDQLNQSTQSSRQEICSKVSNPQGAAEDNDTNGPDGSVFDGPSTSSAQNSSSYHRLPTPEESQPYSLTSPPPPVSQIVTDHSTLEPAAQPTQLISPARSHQSQTSEEDDAGAHTPESEADEQQQEEQSSSELPSNVDSSLTQKPGENFDAYWQRRREAISRRIAEASPGKVVVINSETSNESGESSELPQSQEGTKGPGDDIWEEEASRSSETRAAARRERRERRRQAAEQSENSSVLNTSNHGNERSSGRTPQSSARGSSSRQDQYAPSSSGSRAQSSSNREYSAPRSSQRASQSNSGSDANESDNTGFWRASSEPRPPFHIPQNRRDDGLSAIMDQIQTPQDQTPRATPKKVPVFKAPYNVGGGFNSPVRSSPLRQQVMFSSPSAVNSSPYQKNQMTVESSMMEESVFEEPEPESSEASDIKQLQKELSARRRSSGAFENRRMSQRFDEEDEQIEKQIEEERTQRLSLDHSTANLSNDFTAPSVASVEPSQHSRVSATRLSAQSRSGGAGRPRNPLFDGPVPRLAPGPVRPNGDDTLRSVDTTHDDDMDIDGEEYSRSSVRQEHSHMMSLNMNRSYPRLFEEQNSNGSQGQGQLHRSSSSINQPEPQPMPQQQQQQQQGGGLFGRIWSSIAPVQQESKPEPAPIQPTAAAPQPISQTAPRPSISGEPTSLPKPTRLRHHKDLPKLKPFSKTHFLTLHHIWSRYLTHPAEFSLSHTSNQRLVAQPVFNDCPTPIPGVHGHPSFLPLAVYFDITFRNRGYEVKFPEELIVVAALFMTLLSLDDEAAYMARYGEPLRWEEVRRKGEGRIGGFEVIQRLGFLEVGRIIRRHEALGKPVSTVGGAYVRWPVATPGPGWVPLPR</sequence>
<feature type="compositionally biased region" description="Polar residues" evidence="1">
    <location>
        <begin position="561"/>
        <end position="581"/>
    </location>
</feature>
<feature type="region of interest" description="Disordered" evidence="1">
    <location>
        <begin position="1141"/>
        <end position="1180"/>
    </location>
</feature>
<feature type="compositionally biased region" description="Polar residues" evidence="1">
    <location>
        <begin position="528"/>
        <end position="553"/>
    </location>
</feature>
<feature type="compositionally biased region" description="Polar residues" evidence="1">
    <location>
        <begin position="808"/>
        <end position="827"/>
    </location>
</feature>
<feature type="compositionally biased region" description="Polar residues" evidence="1">
    <location>
        <begin position="1048"/>
        <end position="1066"/>
    </location>
</feature>
<feature type="compositionally biased region" description="Polar residues" evidence="1">
    <location>
        <begin position="341"/>
        <end position="354"/>
    </location>
</feature>
<feature type="compositionally biased region" description="Basic and acidic residues" evidence="1">
    <location>
        <begin position="191"/>
        <end position="201"/>
    </location>
</feature>
<feature type="compositionally biased region" description="Basic and acidic residues" evidence="1">
    <location>
        <begin position="979"/>
        <end position="990"/>
    </location>
</feature>
<evidence type="ECO:0000256" key="1">
    <source>
        <dbReference type="SAM" id="MobiDB-lite"/>
    </source>
</evidence>
<feature type="compositionally biased region" description="Basic and acidic residues" evidence="1">
    <location>
        <begin position="710"/>
        <end position="722"/>
    </location>
</feature>
<feature type="compositionally biased region" description="Polar residues" evidence="1">
    <location>
        <begin position="1"/>
        <end position="17"/>
    </location>
</feature>
<feature type="compositionally biased region" description="Polar residues" evidence="1">
    <location>
        <begin position="647"/>
        <end position="662"/>
    </location>
</feature>
<name>A0ABR1LWE8_9PEZI</name>
<feature type="compositionally biased region" description="Basic and acidic residues" evidence="1">
    <location>
        <begin position="1092"/>
        <end position="1105"/>
    </location>
</feature>
<feature type="compositionally biased region" description="Low complexity" evidence="1">
    <location>
        <begin position="828"/>
        <end position="858"/>
    </location>
</feature>
<dbReference type="EMBL" id="JBBPEH010000004">
    <property type="protein sequence ID" value="KAK7539503.1"/>
    <property type="molecule type" value="Genomic_DNA"/>
</dbReference>
<dbReference type="Proteomes" id="UP001360953">
    <property type="component" value="Unassembled WGS sequence"/>
</dbReference>
<feature type="compositionally biased region" description="Polar residues" evidence="1">
    <location>
        <begin position="51"/>
        <end position="63"/>
    </location>
</feature>
<feature type="compositionally biased region" description="Acidic residues" evidence="1">
    <location>
        <begin position="966"/>
        <end position="977"/>
    </location>
</feature>
<feature type="compositionally biased region" description="Polar residues" evidence="1">
    <location>
        <begin position="690"/>
        <end position="702"/>
    </location>
</feature>
<proteinExistence type="predicted"/>
<feature type="region of interest" description="Disordered" evidence="1">
    <location>
        <begin position="1"/>
        <end position="377"/>
    </location>
</feature>
<dbReference type="RefSeq" id="XP_066656774.1">
    <property type="nucleotide sequence ID" value="XM_066799688.1"/>
</dbReference>